<sequence>MSMTMMFDSDAEIASEKIGAELEEKNESAAILQRSFPFFRWKMTRKTRAVAREGSSRRAKSWARYERILGEVGRGNKSRFRKVKSAKLGSRKRRWSFRIFRLRIKWVSPRTLITRLRDAYVNMMIDLSSNGRMSDIARAHPWTFTTS</sequence>
<organism evidence="1 2">
    <name type="scientific">Diphasiastrum complanatum</name>
    <name type="common">Issler's clubmoss</name>
    <name type="synonym">Lycopodium complanatum</name>
    <dbReference type="NCBI Taxonomy" id="34168"/>
    <lineage>
        <taxon>Eukaryota</taxon>
        <taxon>Viridiplantae</taxon>
        <taxon>Streptophyta</taxon>
        <taxon>Embryophyta</taxon>
        <taxon>Tracheophyta</taxon>
        <taxon>Lycopodiopsida</taxon>
        <taxon>Lycopodiales</taxon>
        <taxon>Lycopodiaceae</taxon>
        <taxon>Lycopodioideae</taxon>
        <taxon>Diphasiastrum</taxon>
    </lineage>
</organism>
<comment type="caution">
    <text evidence="1">The sequence shown here is derived from an EMBL/GenBank/DDBJ whole genome shotgun (WGS) entry which is preliminary data.</text>
</comment>
<evidence type="ECO:0000313" key="1">
    <source>
        <dbReference type="EMBL" id="KAJ7566673.1"/>
    </source>
</evidence>
<evidence type="ECO:0000313" key="2">
    <source>
        <dbReference type="Proteomes" id="UP001162992"/>
    </source>
</evidence>
<proteinExistence type="predicted"/>
<accession>A0ACC2EJP9</accession>
<name>A0ACC2EJP9_DIPCM</name>
<dbReference type="EMBL" id="CM055093">
    <property type="protein sequence ID" value="KAJ7566673.1"/>
    <property type="molecule type" value="Genomic_DNA"/>
</dbReference>
<keyword evidence="2" id="KW-1185">Reference proteome</keyword>
<reference evidence="2" key="1">
    <citation type="journal article" date="2024" name="Proc. Natl. Acad. Sci. U.S.A.">
        <title>Extraordinary preservation of gene collinearity over three hundred million years revealed in homosporous lycophytes.</title>
        <authorList>
            <person name="Li C."/>
            <person name="Wickell D."/>
            <person name="Kuo L.Y."/>
            <person name="Chen X."/>
            <person name="Nie B."/>
            <person name="Liao X."/>
            <person name="Peng D."/>
            <person name="Ji J."/>
            <person name="Jenkins J."/>
            <person name="Williams M."/>
            <person name="Shu S."/>
            <person name="Plott C."/>
            <person name="Barry K."/>
            <person name="Rajasekar S."/>
            <person name="Grimwood J."/>
            <person name="Han X."/>
            <person name="Sun S."/>
            <person name="Hou Z."/>
            <person name="He W."/>
            <person name="Dai G."/>
            <person name="Sun C."/>
            <person name="Schmutz J."/>
            <person name="Leebens-Mack J.H."/>
            <person name="Li F.W."/>
            <person name="Wang L."/>
        </authorList>
    </citation>
    <scope>NUCLEOTIDE SEQUENCE [LARGE SCALE GENOMIC DNA]</scope>
    <source>
        <strain evidence="2">cv. PW_Plant_1</strain>
    </source>
</reference>
<dbReference type="Proteomes" id="UP001162992">
    <property type="component" value="Chromosome 2"/>
</dbReference>
<protein>
    <submittedName>
        <fullName evidence="1">Uncharacterized protein</fullName>
    </submittedName>
</protein>
<gene>
    <name evidence="1" type="ORF">O6H91_02G113900</name>
</gene>